<name>A0A8S2EFW8_9BILA</name>
<dbReference type="Gene3D" id="2.30.42.10">
    <property type="match status" value="1"/>
</dbReference>
<dbReference type="AlphaFoldDB" id="A0A8S2EFW8"/>
<dbReference type="Proteomes" id="UP000682733">
    <property type="component" value="Unassembled WGS sequence"/>
</dbReference>
<dbReference type="Pfam" id="PF00443">
    <property type="entry name" value="UCH"/>
    <property type="match status" value="1"/>
</dbReference>
<dbReference type="SUPFAM" id="SSF50156">
    <property type="entry name" value="PDZ domain-like"/>
    <property type="match status" value="1"/>
</dbReference>
<protein>
    <recommendedName>
        <fullName evidence="2">PDZ domain-containing protein</fullName>
    </recommendedName>
</protein>
<dbReference type="PANTHER" id="PTHR14191:SF3">
    <property type="entry name" value="NA(+)_H(+) EXCHANGE REGULATORY COFACTOR-LIKE PROTEIN NRFL-1"/>
    <property type="match status" value="1"/>
</dbReference>
<gene>
    <name evidence="3" type="ORF">OVA965_LOCUS21703</name>
    <name evidence="4" type="ORF">TMI583_LOCUS22408</name>
</gene>
<accession>A0A8S2EFW8</accession>
<feature type="non-terminal residue" evidence="3">
    <location>
        <position position="1"/>
    </location>
</feature>
<dbReference type="InterPro" id="IPR001394">
    <property type="entry name" value="Peptidase_C19_UCH"/>
</dbReference>
<reference evidence="3" key="1">
    <citation type="submission" date="2021-02" db="EMBL/GenBank/DDBJ databases">
        <authorList>
            <person name="Nowell W R."/>
        </authorList>
    </citation>
    <scope>NUCLEOTIDE SEQUENCE</scope>
</reference>
<dbReference type="InterPro" id="IPR038765">
    <property type="entry name" value="Papain-like_cys_pep_sf"/>
</dbReference>
<comment type="caution">
    <text evidence="3">The sequence shown here is derived from an EMBL/GenBank/DDBJ whole genome shotgun (WGS) entry which is preliminary data.</text>
</comment>
<feature type="domain" description="PDZ" evidence="2">
    <location>
        <begin position="103"/>
        <end position="139"/>
    </location>
</feature>
<dbReference type="GO" id="GO:0004843">
    <property type="term" value="F:cysteine-type deubiquitinase activity"/>
    <property type="evidence" value="ECO:0007669"/>
    <property type="project" value="InterPro"/>
</dbReference>
<evidence type="ECO:0000313" key="3">
    <source>
        <dbReference type="EMBL" id="CAF1153023.1"/>
    </source>
</evidence>
<dbReference type="EMBL" id="CAJOBA010032033">
    <property type="protein sequence ID" value="CAF3961990.1"/>
    <property type="molecule type" value="Genomic_DNA"/>
</dbReference>
<dbReference type="SMART" id="SM00228">
    <property type="entry name" value="PDZ"/>
    <property type="match status" value="1"/>
</dbReference>
<dbReference type="GO" id="GO:0016579">
    <property type="term" value="P:protein deubiquitination"/>
    <property type="evidence" value="ECO:0007669"/>
    <property type="project" value="InterPro"/>
</dbReference>
<dbReference type="InterPro" id="IPR001478">
    <property type="entry name" value="PDZ"/>
</dbReference>
<dbReference type="Gene3D" id="3.90.70.10">
    <property type="entry name" value="Cysteine proteinases"/>
    <property type="match status" value="1"/>
</dbReference>
<evidence type="ECO:0000256" key="1">
    <source>
        <dbReference type="ARBA" id="ARBA00022737"/>
    </source>
</evidence>
<proteinExistence type="predicted"/>
<dbReference type="GO" id="GO:0043495">
    <property type="term" value="F:protein-membrane adaptor activity"/>
    <property type="evidence" value="ECO:0007669"/>
    <property type="project" value="TreeGrafter"/>
</dbReference>
<dbReference type="GO" id="GO:0072659">
    <property type="term" value="P:protein localization to plasma membrane"/>
    <property type="evidence" value="ECO:0007669"/>
    <property type="project" value="TreeGrafter"/>
</dbReference>
<organism evidence="3 5">
    <name type="scientific">Didymodactylos carnosus</name>
    <dbReference type="NCBI Taxonomy" id="1234261"/>
    <lineage>
        <taxon>Eukaryota</taxon>
        <taxon>Metazoa</taxon>
        <taxon>Spiralia</taxon>
        <taxon>Gnathifera</taxon>
        <taxon>Rotifera</taxon>
        <taxon>Eurotatoria</taxon>
        <taxon>Bdelloidea</taxon>
        <taxon>Philodinida</taxon>
        <taxon>Philodinidae</taxon>
        <taxon>Didymodactylos</taxon>
    </lineage>
</organism>
<dbReference type="Proteomes" id="UP000677228">
    <property type="component" value="Unassembled WGS sequence"/>
</dbReference>
<dbReference type="InterPro" id="IPR036034">
    <property type="entry name" value="PDZ_sf"/>
</dbReference>
<evidence type="ECO:0000313" key="4">
    <source>
        <dbReference type="EMBL" id="CAF3961990.1"/>
    </source>
</evidence>
<evidence type="ECO:0000313" key="5">
    <source>
        <dbReference type="Proteomes" id="UP000677228"/>
    </source>
</evidence>
<keyword evidence="1" id="KW-0677">Repeat</keyword>
<dbReference type="EMBL" id="CAJNOK010011979">
    <property type="protein sequence ID" value="CAF1153023.1"/>
    <property type="molecule type" value="Genomic_DNA"/>
</dbReference>
<evidence type="ECO:0000259" key="2">
    <source>
        <dbReference type="PROSITE" id="PS50106"/>
    </source>
</evidence>
<dbReference type="SUPFAM" id="SSF54001">
    <property type="entry name" value="Cysteine proteinases"/>
    <property type="match status" value="1"/>
</dbReference>
<sequence>MHVVTAYISLGCAGVSGDPCTSTTQVTHSTQSTLGPSFQPAIRQVINHAQPSLSRTQPTEAEGSVKEVPGIAPRSCRMRVCQKFSDYGFWLKKPNKDRVGYHIVSDVFENRPAAEAGLKVGDHIIEVNDENVTNLSQDDLKKRCVQSAEDSECVLLVLDLLSVKNLIKMKHTTEFSNKTSKSIADTGIMHSQLTGSTETYLNSLFRTSTSARSGISTSVHTSALRLASTSIPLKIISLNTASTPNTFTTSNGSVRPNITSNTAIAEKTNVQTIEETYLTESSFNAIGEETDTMLLPANIPDIGRADDQYLENIAAQCTSGFDARRLALIESRNDLLSKAPEEIEDGTQGSAEVRTEDILDETLNACRYSISAQRQINQKNKNSLDPFFDVFEYKELKEMDRDKSLKPVSSRLNAKVCLQRKVGALLYEVRQQGMGAINPKDYFKEMKVLDPTFITGVQQDSDELLKKLFPKLIEDGASCARCKRHIAQSSSNSSDILQNLSTIDRIFGLQLNSALICEGQNCTNISENLATEYTIAVALSSNTIVGCLKNYFGMVELETPAVCDLCHRRSL</sequence>
<dbReference type="GO" id="GO:0016324">
    <property type="term" value="C:apical plasma membrane"/>
    <property type="evidence" value="ECO:0007669"/>
    <property type="project" value="TreeGrafter"/>
</dbReference>
<dbReference type="PANTHER" id="PTHR14191">
    <property type="entry name" value="PDZ DOMAIN CONTAINING PROTEIN"/>
    <property type="match status" value="1"/>
</dbReference>
<dbReference type="Pfam" id="PF00595">
    <property type="entry name" value="PDZ"/>
    <property type="match status" value="1"/>
</dbReference>
<dbReference type="InterPro" id="IPR051067">
    <property type="entry name" value="NHER"/>
</dbReference>
<dbReference type="PROSITE" id="PS50106">
    <property type="entry name" value="PDZ"/>
    <property type="match status" value="1"/>
</dbReference>